<reference evidence="3 4" key="1">
    <citation type="submission" date="2024-04" db="EMBL/GenBank/DDBJ databases">
        <title>Arthrobacter sp. from Plains bison fecal sample.</title>
        <authorList>
            <person name="Ruzzini A."/>
        </authorList>
    </citation>
    <scope>NUCLEOTIDE SEQUENCE [LARGE SCALE GENOMIC DNA]</scope>
    <source>
        <strain evidence="3 4">EINP1</strain>
    </source>
</reference>
<protein>
    <submittedName>
        <fullName evidence="3">Uncharacterized protein</fullName>
    </submittedName>
</protein>
<feature type="transmembrane region" description="Helical" evidence="2">
    <location>
        <begin position="67"/>
        <end position="86"/>
    </location>
</feature>
<evidence type="ECO:0000256" key="1">
    <source>
        <dbReference type="SAM" id="MobiDB-lite"/>
    </source>
</evidence>
<accession>A0ABZ2ZWV4</accession>
<feature type="transmembrane region" description="Helical" evidence="2">
    <location>
        <begin position="174"/>
        <end position="197"/>
    </location>
</feature>
<evidence type="ECO:0000313" key="3">
    <source>
        <dbReference type="EMBL" id="WZP16646.1"/>
    </source>
</evidence>
<proteinExistence type="predicted"/>
<evidence type="ECO:0000313" key="4">
    <source>
        <dbReference type="Proteomes" id="UP001448858"/>
    </source>
</evidence>
<dbReference type="EMBL" id="CP151657">
    <property type="protein sequence ID" value="WZP16646.1"/>
    <property type="molecule type" value="Genomic_DNA"/>
</dbReference>
<feature type="transmembrane region" description="Helical" evidence="2">
    <location>
        <begin position="240"/>
        <end position="259"/>
    </location>
</feature>
<evidence type="ECO:0000256" key="2">
    <source>
        <dbReference type="SAM" id="Phobius"/>
    </source>
</evidence>
<dbReference type="Proteomes" id="UP001448858">
    <property type="component" value="Chromosome"/>
</dbReference>
<sequence length="274" mass="28531">MKEVQGSSSAGKHGAAGPGLDPDPRATPLERSWAEASVLLVWLGTFAAVSFAGAGGSAASVSSWGRVAPAAIHAATAVLIGLAVFLPARPSAAAIRVSVYALPVLLLTVLLVLTEPGIYVGLALAFLPSWALFTALYGVRGGLPLGRRYLIMYAATALVAVGTGYLAVRIVLSLAFAGFPVGVFGWLVPLLPLLLLLQTRYRRNRLRTFVGVGLSALAASSGLAWFGLLGHGTGWSPDRGVLFALPAWIVAVIPTAVLLGRGYLERFDTAEYQP</sequence>
<gene>
    <name evidence="3" type="ORF">AAE021_03400</name>
</gene>
<feature type="transmembrane region" description="Helical" evidence="2">
    <location>
        <begin position="150"/>
        <end position="168"/>
    </location>
</feature>
<feature type="transmembrane region" description="Helical" evidence="2">
    <location>
        <begin position="118"/>
        <end position="138"/>
    </location>
</feature>
<keyword evidence="4" id="KW-1185">Reference proteome</keyword>
<dbReference type="RefSeq" id="WP_342024252.1">
    <property type="nucleotide sequence ID" value="NZ_CP151657.1"/>
</dbReference>
<feature type="transmembrane region" description="Helical" evidence="2">
    <location>
        <begin position="93"/>
        <end position="112"/>
    </location>
</feature>
<keyword evidence="2" id="KW-1133">Transmembrane helix</keyword>
<keyword evidence="2" id="KW-0812">Transmembrane</keyword>
<feature type="region of interest" description="Disordered" evidence="1">
    <location>
        <begin position="1"/>
        <end position="26"/>
    </location>
</feature>
<keyword evidence="2" id="KW-0472">Membrane</keyword>
<feature type="transmembrane region" description="Helical" evidence="2">
    <location>
        <begin position="39"/>
        <end position="61"/>
    </location>
</feature>
<name>A0ABZ2ZWV4_9MICC</name>
<feature type="transmembrane region" description="Helical" evidence="2">
    <location>
        <begin position="209"/>
        <end position="228"/>
    </location>
</feature>
<feature type="compositionally biased region" description="Low complexity" evidence="1">
    <location>
        <begin position="1"/>
        <end position="19"/>
    </location>
</feature>
<organism evidence="3 4">
    <name type="scientific">Arthrobacter citreus</name>
    <dbReference type="NCBI Taxonomy" id="1670"/>
    <lineage>
        <taxon>Bacteria</taxon>
        <taxon>Bacillati</taxon>
        <taxon>Actinomycetota</taxon>
        <taxon>Actinomycetes</taxon>
        <taxon>Micrococcales</taxon>
        <taxon>Micrococcaceae</taxon>
        <taxon>Arthrobacter</taxon>
    </lineage>
</organism>